<dbReference type="InterPro" id="IPR016169">
    <property type="entry name" value="FAD-bd_PCMH_sub2"/>
</dbReference>
<dbReference type="PANTHER" id="PTHR43762">
    <property type="entry name" value="L-GULONOLACTONE OXIDASE"/>
    <property type="match status" value="1"/>
</dbReference>
<dbReference type="Proteomes" id="UP000032221">
    <property type="component" value="Unassembled WGS sequence"/>
</dbReference>
<evidence type="ECO:0000313" key="7">
    <source>
        <dbReference type="Proteomes" id="UP000032221"/>
    </source>
</evidence>
<dbReference type="NCBIfam" id="TIGR01679">
    <property type="entry name" value="bact_FAD_ox"/>
    <property type="match status" value="1"/>
</dbReference>
<dbReference type="UniPathway" id="UPA00132"/>
<dbReference type="GO" id="GO:0080049">
    <property type="term" value="F:L-gulono-1,4-lactone dehydrogenase activity"/>
    <property type="evidence" value="ECO:0007669"/>
    <property type="project" value="TreeGrafter"/>
</dbReference>
<dbReference type="InterPro" id="IPR010031">
    <property type="entry name" value="FAD_lactone_oxidase-like"/>
</dbReference>
<dbReference type="Pfam" id="PF04030">
    <property type="entry name" value="ALO"/>
    <property type="match status" value="1"/>
</dbReference>
<evidence type="ECO:0000313" key="6">
    <source>
        <dbReference type="EMBL" id="KIU14638.1"/>
    </source>
</evidence>
<dbReference type="Pfam" id="PF01565">
    <property type="entry name" value="FAD_binding_4"/>
    <property type="match status" value="1"/>
</dbReference>
<comment type="similarity">
    <text evidence="2">Belongs to the oxygen-dependent FAD-linked oxidoreductase family.</text>
</comment>
<dbReference type="Gene3D" id="1.10.45.10">
    <property type="entry name" value="Vanillyl-alcohol Oxidase, Chain A, domain 4"/>
    <property type="match status" value="1"/>
</dbReference>
<accession>A0A0D1IZF7</accession>
<dbReference type="RefSeq" id="WP_043987509.1">
    <property type="nucleotide sequence ID" value="NZ_JXST01000039.1"/>
</dbReference>
<dbReference type="Gene3D" id="3.30.465.10">
    <property type="match status" value="1"/>
</dbReference>
<dbReference type="Gene3D" id="3.30.70.2520">
    <property type="match status" value="1"/>
</dbReference>
<dbReference type="AlphaFoldDB" id="A0A0D1IZF7"/>
<dbReference type="PANTHER" id="PTHR43762:SF1">
    <property type="entry name" value="D-ARABINONO-1,4-LACTONE OXIDASE"/>
    <property type="match status" value="1"/>
</dbReference>
<dbReference type="Gene3D" id="3.30.43.10">
    <property type="entry name" value="Uridine Diphospho-n-acetylenolpyruvylglucosamine Reductase, domain 2"/>
    <property type="match status" value="1"/>
</dbReference>
<evidence type="ECO:0000256" key="4">
    <source>
        <dbReference type="ARBA" id="ARBA00023002"/>
    </source>
</evidence>
<evidence type="ECO:0000256" key="2">
    <source>
        <dbReference type="ARBA" id="ARBA00005466"/>
    </source>
</evidence>
<name>A0A0D1IZF7_9MYCO</name>
<gene>
    <name evidence="6" type="ORF">TL10_23035</name>
</gene>
<dbReference type="InterPro" id="IPR016171">
    <property type="entry name" value="Vanillyl_alc_oxidase_C-sub2"/>
</dbReference>
<dbReference type="InterPro" id="IPR006093">
    <property type="entry name" value="Oxy_OxRdtase_FAD_BS"/>
</dbReference>
<dbReference type="SUPFAM" id="SSF56176">
    <property type="entry name" value="FAD-binding/transporter-associated domain-like"/>
    <property type="match status" value="1"/>
</dbReference>
<evidence type="ECO:0000256" key="1">
    <source>
        <dbReference type="ARBA" id="ARBA00005147"/>
    </source>
</evidence>
<dbReference type="InterPro" id="IPR036318">
    <property type="entry name" value="FAD-bd_PCMH-like_sf"/>
</dbReference>
<evidence type="ECO:0000256" key="3">
    <source>
        <dbReference type="ARBA" id="ARBA00022644"/>
    </source>
</evidence>
<dbReference type="InterPro" id="IPR006094">
    <property type="entry name" value="Oxid_FAD_bind_N"/>
</dbReference>
<sequence length="435" mass="47729">MSGQQWTNWGRCATAQPTEVLRPTTATEVCDAVTRAGAAGRRVKVVGSGHSFTGIAVAPDIQMDLGALAGVIGVDRDREQVTVGGGTPLWQLTQLLATHGLALENMGDIDRQTISGAISTGTHGTGLTFGGLATQVVGLTLVSGTGELVRIDQEQGSELLPAARVGLGALGIIVEVTLQCVPGFAIHAIERVEPVDDVVAAFDERSTQTDHFEFFWFPHTDVAFTKANIRLPAYTQLEPTNRVSQWIEEELVENGVLGAICAVGSALPAAVPALNRTVTRFLSDREHTQRSDRVFTSPRRVRFREMEYAVPYESVGAAFDEVRSLIAERGWRIGFPIEVRAAAADENWLSTAYGRRSAYLAVHRYVRDDPTEYFAAVEQIMRRYDGRPHWGKMHGRTAADLRDSYPRFDDFLAVREKLDPSRTFANDYLQQVLGE</sequence>
<dbReference type="InterPro" id="IPR016166">
    <property type="entry name" value="FAD-bd_PCMH"/>
</dbReference>
<organism evidence="6 7">
    <name type="scientific">Mycolicibacterium llatzerense</name>
    <dbReference type="NCBI Taxonomy" id="280871"/>
    <lineage>
        <taxon>Bacteria</taxon>
        <taxon>Bacillati</taxon>
        <taxon>Actinomycetota</taxon>
        <taxon>Actinomycetes</taxon>
        <taxon>Mycobacteriales</taxon>
        <taxon>Mycobacteriaceae</taxon>
        <taxon>Mycolicibacterium</taxon>
    </lineage>
</organism>
<dbReference type="GO" id="GO:0016020">
    <property type="term" value="C:membrane"/>
    <property type="evidence" value="ECO:0007669"/>
    <property type="project" value="InterPro"/>
</dbReference>
<reference evidence="6 7" key="1">
    <citation type="submission" date="2015-01" db="EMBL/GenBank/DDBJ databases">
        <title>Genome sequence of Mycobacterium llatzerense and Mycobacterium immunogenum recovered from brain abscess.</title>
        <authorList>
            <person name="Greninger A.L."/>
            <person name="Langelier C."/>
            <person name="Cunningham G."/>
            <person name="Chiu C.Y."/>
            <person name="Miller S."/>
        </authorList>
    </citation>
    <scope>NUCLEOTIDE SEQUENCE [LARGE SCALE GENOMIC DNA]</scope>
    <source>
        <strain evidence="6 7">CLUC14</strain>
    </source>
</reference>
<keyword evidence="7" id="KW-1185">Reference proteome</keyword>
<dbReference type="PIRSF" id="PIRSF000136">
    <property type="entry name" value="LGO_GLO"/>
    <property type="match status" value="1"/>
</dbReference>
<dbReference type="EMBL" id="JXST01000039">
    <property type="protein sequence ID" value="KIU14638.1"/>
    <property type="molecule type" value="Genomic_DNA"/>
</dbReference>
<dbReference type="InterPro" id="IPR007173">
    <property type="entry name" value="ALO_C"/>
</dbReference>
<evidence type="ECO:0000259" key="5">
    <source>
        <dbReference type="PROSITE" id="PS51387"/>
    </source>
</evidence>
<keyword evidence="4" id="KW-0560">Oxidoreductase</keyword>
<dbReference type="InterPro" id="IPR016167">
    <property type="entry name" value="FAD-bd_PCMH_sub1"/>
</dbReference>
<dbReference type="PROSITE" id="PS00862">
    <property type="entry name" value="OX2_COVAL_FAD"/>
    <property type="match status" value="1"/>
</dbReference>
<dbReference type="GO" id="GO:0071949">
    <property type="term" value="F:FAD binding"/>
    <property type="evidence" value="ECO:0007669"/>
    <property type="project" value="InterPro"/>
</dbReference>
<feature type="domain" description="FAD-binding PCMH-type" evidence="5">
    <location>
        <begin position="13"/>
        <end position="183"/>
    </location>
</feature>
<dbReference type="STRING" id="280871.TL10_23035"/>
<keyword evidence="3" id="KW-0060">Ascorbate biosynthesis</keyword>
<dbReference type="PATRIC" id="fig|280871.6.peg.4768"/>
<dbReference type="PROSITE" id="PS51387">
    <property type="entry name" value="FAD_PCMH"/>
    <property type="match status" value="1"/>
</dbReference>
<protein>
    <submittedName>
        <fullName evidence="6">FAD-linked oxidoreductase</fullName>
    </submittedName>
</protein>
<dbReference type="OrthoDB" id="9800184at2"/>
<proteinExistence type="inferred from homology"/>
<dbReference type="GO" id="GO:0019853">
    <property type="term" value="P:L-ascorbic acid biosynthetic process"/>
    <property type="evidence" value="ECO:0007669"/>
    <property type="project" value="UniProtKB-UniPathway"/>
</dbReference>
<comment type="caution">
    <text evidence="6">The sequence shown here is derived from an EMBL/GenBank/DDBJ whole genome shotgun (WGS) entry which is preliminary data.</text>
</comment>
<comment type="pathway">
    <text evidence="1">Cofactor biosynthesis; L-ascorbate biosynthesis.</text>
</comment>
<dbReference type="GO" id="GO:0003885">
    <property type="term" value="F:D-arabinono-1,4-lactone oxidase activity"/>
    <property type="evidence" value="ECO:0007669"/>
    <property type="project" value="InterPro"/>
</dbReference>